<dbReference type="EMBL" id="DUGH01000112">
    <property type="protein sequence ID" value="HIH16675.1"/>
    <property type="molecule type" value="Genomic_DNA"/>
</dbReference>
<reference evidence="3" key="3">
    <citation type="submission" date="2021-05" db="EMBL/GenBank/DDBJ databases">
        <title>Protein family content uncovers lineage relationships and bacterial pathway maintenance mechanisms in DPANN archaea.</title>
        <authorList>
            <person name="Castelle C.J."/>
            <person name="Meheust R."/>
            <person name="Jaffe A.L."/>
            <person name="Seitz K."/>
            <person name="Gong X."/>
            <person name="Baker B.J."/>
            <person name="Banfield J.F."/>
        </authorList>
    </citation>
    <scope>NUCLEOTIDE SEQUENCE</scope>
    <source>
        <strain evidence="3">RIFCSPLOWO2_01_FULL_58_19</strain>
    </source>
</reference>
<reference evidence="3" key="2">
    <citation type="submission" date="2021-03" db="EMBL/GenBank/DDBJ databases">
        <authorList>
            <person name="Jaffe A."/>
        </authorList>
    </citation>
    <scope>NUCLEOTIDE SEQUENCE</scope>
    <source>
        <strain evidence="3">RIFCSPLOWO2_01_FULL_58_19</strain>
    </source>
</reference>
<evidence type="ECO:0000313" key="3">
    <source>
        <dbReference type="EMBL" id="MBS3063621.1"/>
    </source>
</evidence>
<comment type="caution">
    <text evidence="2">The sequence shown here is derived from an EMBL/GenBank/DDBJ whole genome shotgun (WGS) entry which is preliminary data.</text>
</comment>
<dbReference type="Gene3D" id="3.40.50.150">
    <property type="entry name" value="Vaccinia Virus protein VP39"/>
    <property type="match status" value="1"/>
</dbReference>
<dbReference type="CDD" id="cd02440">
    <property type="entry name" value="AdoMet_MTases"/>
    <property type="match status" value="1"/>
</dbReference>
<evidence type="ECO:0000259" key="1">
    <source>
        <dbReference type="Pfam" id="PF08241"/>
    </source>
</evidence>
<dbReference type="GO" id="GO:0032259">
    <property type="term" value="P:methylation"/>
    <property type="evidence" value="ECO:0007669"/>
    <property type="project" value="UniProtKB-KW"/>
</dbReference>
<organism evidence="2 4">
    <name type="scientific">Candidatus Iainarchaeum sp</name>
    <dbReference type="NCBI Taxonomy" id="3101447"/>
    <lineage>
        <taxon>Archaea</taxon>
        <taxon>Candidatus Iainarchaeota</taxon>
        <taxon>Candidatus Iainarchaeia</taxon>
        <taxon>Candidatus Iainarchaeales</taxon>
        <taxon>Candidatus Iainarchaeaceae</taxon>
        <taxon>Candidatus Iainarchaeum</taxon>
    </lineage>
</organism>
<protein>
    <submittedName>
        <fullName evidence="2">Class I SAM-dependent methyltransferase</fullName>
    </submittedName>
</protein>
<accession>A0A7J4JK06</accession>
<dbReference type="Proteomes" id="UP000564964">
    <property type="component" value="Unassembled WGS sequence"/>
</dbReference>
<keyword evidence="2" id="KW-0489">Methyltransferase</keyword>
<name>A0A7J4JK06_9ARCH</name>
<gene>
    <name evidence="2" type="ORF">HA252_04690</name>
    <name evidence="3" type="ORF">J4203_07200</name>
</gene>
<dbReference type="SUPFAM" id="SSF53335">
    <property type="entry name" value="S-adenosyl-L-methionine-dependent methyltransferases"/>
    <property type="match status" value="1"/>
</dbReference>
<keyword evidence="2" id="KW-0808">Transferase</keyword>
<dbReference type="InterPro" id="IPR013216">
    <property type="entry name" value="Methyltransf_11"/>
</dbReference>
<feature type="domain" description="Methyltransferase type 11" evidence="1">
    <location>
        <begin position="30"/>
        <end position="111"/>
    </location>
</feature>
<dbReference type="Proteomes" id="UP000678237">
    <property type="component" value="Unassembled WGS sequence"/>
</dbReference>
<dbReference type="EMBL" id="JAGVWE010000006">
    <property type="protein sequence ID" value="MBS3063621.1"/>
    <property type="molecule type" value="Genomic_DNA"/>
</dbReference>
<dbReference type="GO" id="GO:0008757">
    <property type="term" value="F:S-adenosylmethionine-dependent methyltransferase activity"/>
    <property type="evidence" value="ECO:0007669"/>
    <property type="project" value="InterPro"/>
</dbReference>
<proteinExistence type="predicted"/>
<evidence type="ECO:0000313" key="4">
    <source>
        <dbReference type="Proteomes" id="UP000564964"/>
    </source>
</evidence>
<sequence length="209" mass="23596">MAAAGKAEYFQRELSFEEKFFHPGPAGKSLEAGCGNGVFQQRLGLDSYGLDLDLGYLQANPCRHLVCAYMERMPFKDACFDHAYAITSLQYTDFGKAFAELLRVTRKGGRIGFTLPNAFSLAGLHRALLLLLNHYRFQGKPLPRPKMEATPWLTARVLGDARVKAVKASGSEVAFYPWGKGHWPWLEARLPCFLKVLFGREVFYLLEKR</sequence>
<dbReference type="InterPro" id="IPR029063">
    <property type="entry name" value="SAM-dependent_MTases_sf"/>
</dbReference>
<dbReference type="Pfam" id="PF08241">
    <property type="entry name" value="Methyltransf_11"/>
    <property type="match status" value="1"/>
</dbReference>
<dbReference type="AlphaFoldDB" id="A0A7J4JK06"/>
<reference evidence="4" key="1">
    <citation type="journal article" date="2020" name="bioRxiv">
        <title>A rank-normalized archaeal taxonomy based on genome phylogeny resolves widespread incomplete and uneven classifications.</title>
        <authorList>
            <person name="Rinke C."/>
            <person name="Chuvochina M."/>
            <person name="Mussig A.J."/>
            <person name="Chaumeil P.-A."/>
            <person name="Waite D.W."/>
            <person name="Whitman W.B."/>
            <person name="Parks D.H."/>
            <person name="Hugenholtz P."/>
        </authorList>
    </citation>
    <scope>NUCLEOTIDE SEQUENCE [LARGE SCALE GENOMIC DNA]</scope>
</reference>
<evidence type="ECO:0000313" key="2">
    <source>
        <dbReference type="EMBL" id="HIH16675.1"/>
    </source>
</evidence>